<organism evidence="6 7">
    <name type="scientific">Natronococcus pandeyae</name>
    <dbReference type="NCBI Taxonomy" id="2055836"/>
    <lineage>
        <taxon>Archaea</taxon>
        <taxon>Methanobacteriati</taxon>
        <taxon>Methanobacteriota</taxon>
        <taxon>Stenosarchaea group</taxon>
        <taxon>Halobacteria</taxon>
        <taxon>Halobacteriales</taxon>
        <taxon>Natrialbaceae</taxon>
        <taxon>Natronococcus</taxon>
    </lineage>
</organism>
<evidence type="ECO:0000259" key="5">
    <source>
        <dbReference type="PROSITE" id="PS50893"/>
    </source>
</evidence>
<feature type="domain" description="ABC transporter" evidence="5">
    <location>
        <begin position="17"/>
        <end position="253"/>
    </location>
</feature>
<dbReference type="PROSITE" id="PS50893">
    <property type="entry name" value="ABC_TRANSPORTER_2"/>
    <property type="match status" value="1"/>
</dbReference>
<evidence type="ECO:0000313" key="7">
    <source>
        <dbReference type="Proteomes" id="UP000766904"/>
    </source>
</evidence>
<comment type="caution">
    <text evidence="6">The sequence shown here is derived from an EMBL/GenBank/DDBJ whole genome shotgun (WGS) entry which is preliminary data.</text>
</comment>
<dbReference type="InterPro" id="IPR050763">
    <property type="entry name" value="ABC_transporter_ATP-binding"/>
</dbReference>
<dbReference type="CDD" id="cd03230">
    <property type="entry name" value="ABC_DR_subfamily_A"/>
    <property type="match status" value="1"/>
</dbReference>
<keyword evidence="4 6" id="KW-0067">ATP-binding</keyword>
<gene>
    <name evidence="6" type="ORF">CV102_03930</name>
</gene>
<dbReference type="OrthoDB" id="87732at2157"/>
<name>A0A8J8Q3E7_9EURY</name>
<dbReference type="Proteomes" id="UP000766904">
    <property type="component" value="Unassembled WGS sequence"/>
</dbReference>
<dbReference type="GO" id="GO:0005524">
    <property type="term" value="F:ATP binding"/>
    <property type="evidence" value="ECO:0007669"/>
    <property type="project" value="UniProtKB-KW"/>
</dbReference>
<reference evidence="6" key="1">
    <citation type="submission" date="2017-11" db="EMBL/GenBank/DDBJ databases">
        <authorList>
            <person name="Kajale S.C."/>
            <person name="Sharma A."/>
        </authorList>
    </citation>
    <scope>NUCLEOTIDE SEQUENCE</scope>
    <source>
        <strain evidence="6">LS1_42</strain>
    </source>
</reference>
<dbReference type="InterPro" id="IPR003593">
    <property type="entry name" value="AAA+_ATPase"/>
</dbReference>
<dbReference type="RefSeq" id="WP_148856586.1">
    <property type="nucleotide sequence ID" value="NZ_PHNJ01000002.1"/>
</dbReference>
<dbReference type="Gene3D" id="3.40.50.300">
    <property type="entry name" value="P-loop containing nucleotide triphosphate hydrolases"/>
    <property type="match status" value="1"/>
</dbReference>
<dbReference type="EMBL" id="PHNJ01000002">
    <property type="protein sequence ID" value="TYL39455.1"/>
    <property type="molecule type" value="Genomic_DNA"/>
</dbReference>
<dbReference type="SUPFAM" id="SSF52540">
    <property type="entry name" value="P-loop containing nucleoside triphosphate hydrolases"/>
    <property type="match status" value="1"/>
</dbReference>
<protein>
    <submittedName>
        <fullName evidence="6">ABC transporter ATP-binding protein</fullName>
    </submittedName>
</protein>
<comment type="similarity">
    <text evidence="1">Belongs to the ABC transporter superfamily.</text>
</comment>
<evidence type="ECO:0000313" key="6">
    <source>
        <dbReference type="EMBL" id="TYL39455.1"/>
    </source>
</evidence>
<proteinExistence type="inferred from homology"/>
<dbReference type="InterPro" id="IPR003439">
    <property type="entry name" value="ABC_transporter-like_ATP-bd"/>
</dbReference>
<evidence type="ECO:0000256" key="1">
    <source>
        <dbReference type="ARBA" id="ARBA00005417"/>
    </source>
</evidence>
<dbReference type="InterPro" id="IPR027417">
    <property type="entry name" value="P-loop_NTPase"/>
</dbReference>
<dbReference type="PANTHER" id="PTHR42711">
    <property type="entry name" value="ABC TRANSPORTER ATP-BINDING PROTEIN"/>
    <property type="match status" value="1"/>
</dbReference>
<sequence>MIGSEEVERETNPHSIVSVENLVKSYGGREETVRAIDGVSLTVEAGSIVGLLGPNGAGKTTLIKSILGLITPTSGSISVGGVDVVENPNRAHAKMAAVLEGARSTYWRLTIRENLEFFGRLNGEVGTEERKRHRQFLERLNLTEKMDDVVNDLSRGEKQRVSLATAMARDIDVLFLDEPTLGLDVEGSFELQQTLTELAAQRGVTILVSSHDLGMIESVCDRGIVLDDGEIVADDAIENLLDVLQTRVYELIVEGGVAASTRNEIERAYDVVSWVEHRGCTKLTVAVSNANRIHGLTGALVRNGLQIRSIRMDDTDFEAVFASLVYDRPHVDESRAARGER</sequence>
<dbReference type="SMART" id="SM00382">
    <property type="entry name" value="AAA"/>
    <property type="match status" value="1"/>
</dbReference>
<keyword evidence="2" id="KW-0813">Transport</keyword>
<keyword evidence="7" id="KW-1185">Reference proteome</keyword>
<evidence type="ECO:0000256" key="3">
    <source>
        <dbReference type="ARBA" id="ARBA00022741"/>
    </source>
</evidence>
<accession>A0A8J8Q3E7</accession>
<dbReference type="PANTHER" id="PTHR42711:SF5">
    <property type="entry name" value="ABC TRANSPORTER ATP-BINDING PROTEIN NATA"/>
    <property type="match status" value="1"/>
</dbReference>
<evidence type="ECO:0000256" key="2">
    <source>
        <dbReference type="ARBA" id="ARBA00022448"/>
    </source>
</evidence>
<keyword evidence="3" id="KW-0547">Nucleotide-binding</keyword>
<evidence type="ECO:0000256" key="4">
    <source>
        <dbReference type="ARBA" id="ARBA00022840"/>
    </source>
</evidence>
<dbReference type="Pfam" id="PF00005">
    <property type="entry name" value="ABC_tran"/>
    <property type="match status" value="1"/>
</dbReference>
<dbReference type="AlphaFoldDB" id="A0A8J8Q3E7"/>
<dbReference type="GO" id="GO:0016887">
    <property type="term" value="F:ATP hydrolysis activity"/>
    <property type="evidence" value="ECO:0007669"/>
    <property type="project" value="InterPro"/>
</dbReference>